<organism evidence="2 3">
    <name type="scientific">Streptomyces gilvosporeus</name>
    <dbReference type="NCBI Taxonomy" id="553510"/>
    <lineage>
        <taxon>Bacteria</taxon>
        <taxon>Bacillati</taxon>
        <taxon>Actinomycetota</taxon>
        <taxon>Actinomycetes</taxon>
        <taxon>Kitasatosporales</taxon>
        <taxon>Streptomycetaceae</taxon>
        <taxon>Streptomyces</taxon>
    </lineage>
</organism>
<sequence length="334" mass="36271">MPRPPTDAPHRSVPPAVGDRRPWTDVPPALRAALEQRLGAPVTRAVTCPGGFSPGVAAQLQLADDRRVFVKAVGSEPNTYAPELHRREARIAPVLPSHIPTPRLLTALDNHGWVVLTFQWVDGTMPTQPWRAPQLNRVLRALAALATAVTPTPPALSAVLPTAAESLADEFRGWRNLTQQRNAGLPLDGLDPWAAAHLDTLAELESGWTQAVRGDALAHCDLRADNILLTRQEVHLVDWARATLAAPWLDLLFLLAPAPLHGGLSPDTAFAAHPAAAEADPSDVTIALTALTGMLIDRSRRPPPPGIPTLRRFQAVQARTALQWLRRRRLPHHS</sequence>
<dbReference type="Proteomes" id="UP000192726">
    <property type="component" value="Chromosome"/>
</dbReference>
<dbReference type="Gene3D" id="3.90.1200.10">
    <property type="match status" value="1"/>
</dbReference>
<dbReference type="KEGG" id="sgv:B1H19_02975"/>
<evidence type="ECO:0000313" key="2">
    <source>
        <dbReference type="EMBL" id="ARF53264.1"/>
    </source>
</evidence>
<feature type="region of interest" description="Disordered" evidence="1">
    <location>
        <begin position="1"/>
        <end position="24"/>
    </location>
</feature>
<dbReference type="STRING" id="553510.B1H19_02975"/>
<name>A0A1V0TK10_9ACTN</name>
<dbReference type="OrthoDB" id="2570531at2"/>
<dbReference type="AlphaFoldDB" id="A0A1V0TK10"/>
<dbReference type="EMBL" id="CP020569">
    <property type="protein sequence ID" value="ARF53264.1"/>
    <property type="molecule type" value="Genomic_DNA"/>
</dbReference>
<dbReference type="InterPro" id="IPR011009">
    <property type="entry name" value="Kinase-like_dom_sf"/>
</dbReference>
<protein>
    <submittedName>
        <fullName evidence="2">Uncharacterized protein</fullName>
    </submittedName>
</protein>
<gene>
    <name evidence="2" type="ORF">B1H19_02975</name>
</gene>
<keyword evidence="3" id="KW-1185">Reference proteome</keyword>
<reference evidence="2 3" key="1">
    <citation type="submission" date="2017-04" db="EMBL/GenBank/DDBJ databases">
        <title>Complete Genome Sequence of Streptomyces gilvosporeus F607, a Capable Producer of Natamycin.</title>
        <authorList>
            <person name="Zong G."/>
            <person name="Zhong C."/>
            <person name="Fu J."/>
            <person name="Qin R."/>
            <person name="Cao G."/>
        </authorList>
    </citation>
    <scope>NUCLEOTIDE SEQUENCE [LARGE SCALE GENOMIC DNA]</scope>
    <source>
        <strain evidence="2 3">F607</strain>
    </source>
</reference>
<proteinExistence type="predicted"/>
<dbReference type="SUPFAM" id="SSF56112">
    <property type="entry name" value="Protein kinase-like (PK-like)"/>
    <property type="match status" value="1"/>
</dbReference>
<accession>A0A1V0TK10</accession>
<evidence type="ECO:0000313" key="3">
    <source>
        <dbReference type="Proteomes" id="UP000192726"/>
    </source>
</evidence>
<evidence type="ECO:0000256" key="1">
    <source>
        <dbReference type="SAM" id="MobiDB-lite"/>
    </source>
</evidence>